<evidence type="ECO:0000259" key="1">
    <source>
        <dbReference type="Pfam" id="PF03235"/>
    </source>
</evidence>
<gene>
    <name evidence="2" type="ORF">NCTC13156_01112</name>
</gene>
<dbReference type="Proteomes" id="UP000255269">
    <property type="component" value="Unassembled WGS sequence"/>
</dbReference>
<dbReference type="InterPro" id="IPR004919">
    <property type="entry name" value="GmrSD_N"/>
</dbReference>
<evidence type="ECO:0000313" key="2">
    <source>
        <dbReference type="EMBL" id="STQ88275.1"/>
    </source>
</evidence>
<organism evidence="2 3">
    <name type="scientific">Helicobacter pullorum</name>
    <dbReference type="NCBI Taxonomy" id="35818"/>
    <lineage>
        <taxon>Bacteria</taxon>
        <taxon>Pseudomonadati</taxon>
        <taxon>Campylobacterota</taxon>
        <taxon>Epsilonproteobacteria</taxon>
        <taxon>Campylobacterales</taxon>
        <taxon>Helicobacteraceae</taxon>
        <taxon>Helicobacter</taxon>
    </lineage>
</organism>
<protein>
    <submittedName>
        <fullName evidence="2">Uncharacterized conserved protein</fullName>
    </submittedName>
</protein>
<dbReference type="Pfam" id="PF03235">
    <property type="entry name" value="GmrSD_N"/>
    <property type="match status" value="1"/>
</dbReference>
<dbReference type="AlphaFoldDB" id="A0A377Q084"/>
<proteinExistence type="predicted"/>
<sequence length="536" mass="62992">MQQPKPISRRYDDIIRNIEKGIYQIPKFQRDFVWDKNKSAKLIESLLKGYPIGSFILWKTKERLKSLKKLGGKILKEIEEGDFVYYILDGQQRITSLYLVIKGLKIDKNDYKEIFIDLDKDIESDDEICVCDKPQNSISFYDLMNRDILEISDEFGRDIANQANELKKRIENYEFATIEIENQSLDKIADIFTRINTSGKELTLFEIVNAKIYTETTNEQEGFDLEEKFGILIKDLERSGYESIAENKNIVLQLIALILKRSAKREAILSIDKHIFIKKWEHIIECLKLAIDKIRDSLKIPASKLLPYYALIIPFAYFYYINDKKHPTKKQLENLHTYFFRAAFGERFSSSTESKLNEDIKLVEKICKNEKINFKQVDCDESKKYYEEELKYGFSTSSAFDKALLCILAYKEPKKFNDNSSVRLDNSWLNIASSKNYHHFFPKAYLKKLNKYDEDRINCLANITLVDDYINKRVIKDKAPSIYIKDFLKDNPDLEQSLETHYINFSDFGILDDDYDKFLNKRASVLADEILKRIKS</sequence>
<dbReference type="RefSeq" id="WP_115056988.1">
    <property type="nucleotide sequence ID" value="NZ_UGJF01000001.1"/>
</dbReference>
<evidence type="ECO:0000313" key="3">
    <source>
        <dbReference type="Proteomes" id="UP000255269"/>
    </source>
</evidence>
<dbReference type="EMBL" id="UGJF01000001">
    <property type="protein sequence ID" value="STQ88275.1"/>
    <property type="molecule type" value="Genomic_DNA"/>
</dbReference>
<accession>A0A377Q084</accession>
<name>A0A377Q084_9HELI</name>
<reference evidence="2 3" key="1">
    <citation type="submission" date="2018-06" db="EMBL/GenBank/DDBJ databases">
        <authorList>
            <consortium name="Pathogen Informatics"/>
            <person name="Doyle S."/>
        </authorList>
    </citation>
    <scope>NUCLEOTIDE SEQUENCE [LARGE SCALE GENOMIC DNA]</scope>
    <source>
        <strain evidence="2 3">NCTC13156</strain>
    </source>
</reference>
<dbReference type="PANTHER" id="PTHR37292">
    <property type="entry name" value="VNG6097C"/>
    <property type="match status" value="1"/>
</dbReference>
<dbReference type="PANTHER" id="PTHR37292:SF2">
    <property type="entry name" value="DUF262 DOMAIN-CONTAINING PROTEIN"/>
    <property type="match status" value="1"/>
</dbReference>
<feature type="domain" description="GmrSD restriction endonucleases N-terminal" evidence="1">
    <location>
        <begin position="13"/>
        <end position="212"/>
    </location>
</feature>